<dbReference type="EMBL" id="JABFJV010000015">
    <property type="protein sequence ID" value="NOK32523.1"/>
    <property type="molecule type" value="Genomic_DNA"/>
</dbReference>
<dbReference type="Proteomes" id="UP000563426">
    <property type="component" value="Unassembled WGS sequence"/>
</dbReference>
<feature type="chain" id="PRO_5031082748" description="Lipoprotein" evidence="1">
    <location>
        <begin position="25"/>
        <end position="270"/>
    </location>
</feature>
<dbReference type="RefSeq" id="WP_171433186.1">
    <property type="nucleotide sequence ID" value="NZ_JABFJV010000015.1"/>
</dbReference>
<evidence type="ECO:0000313" key="2">
    <source>
        <dbReference type="EMBL" id="NOK32523.1"/>
    </source>
</evidence>
<protein>
    <recommendedName>
        <fullName evidence="4">Lipoprotein</fullName>
    </recommendedName>
</protein>
<comment type="caution">
    <text evidence="2">The sequence shown here is derived from an EMBL/GenBank/DDBJ whole genome shotgun (WGS) entry which is preliminary data.</text>
</comment>
<evidence type="ECO:0008006" key="4">
    <source>
        <dbReference type="Google" id="ProtNLM"/>
    </source>
</evidence>
<reference evidence="2 3" key="1">
    <citation type="submission" date="2020-05" db="EMBL/GenBank/DDBJ databases">
        <authorList>
            <person name="Whitworth D."/>
        </authorList>
    </citation>
    <scope>NUCLEOTIDE SEQUENCE [LARGE SCALE GENOMIC DNA]</scope>
    <source>
        <strain evidence="2 3">AB043B</strain>
    </source>
</reference>
<dbReference type="AlphaFoldDB" id="A0A7Y4KET7"/>
<keyword evidence="3" id="KW-1185">Reference proteome</keyword>
<organism evidence="2 3">
    <name type="scientific">Corallococcus exercitus</name>
    <dbReference type="NCBI Taxonomy" id="2316736"/>
    <lineage>
        <taxon>Bacteria</taxon>
        <taxon>Pseudomonadati</taxon>
        <taxon>Myxococcota</taxon>
        <taxon>Myxococcia</taxon>
        <taxon>Myxococcales</taxon>
        <taxon>Cystobacterineae</taxon>
        <taxon>Myxococcaceae</taxon>
        <taxon>Corallococcus</taxon>
    </lineage>
</organism>
<name>A0A7Y4KET7_9BACT</name>
<gene>
    <name evidence="2" type="ORF">HMI49_04845</name>
</gene>
<keyword evidence="1" id="KW-0732">Signal</keyword>
<accession>A0A7Y4KET7</accession>
<dbReference type="PROSITE" id="PS51257">
    <property type="entry name" value="PROKAR_LIPOPROTEIN"/>
    <property type="match status" value="1"/>
</dbReference>
<evidence type="ECO:0000256" key="1">
    <source>
        <dbReference type="SAM" id="SignalP"/>
    </source>
</evidence>
<feature type="signal peptide" evidence="1">
    <location>
        <begin position="1"/>
        <end position="24"/>
    </location>
</feature>
<evidence type="ECO:0000313" key="3">
    <source>
        <dbReference type="Proteomes" id="UP000563426"/>
    </source>
</evidence>
<sequence>MSATKFAAFAAALISLLVSGCAHRGPVPLKPDACTPQPCRAQVAPYTTTYFQARFMSKAIGYHFGLIGGLVAAGLTDYDKKHTPERQQENEFEHRIGDFDTAQYFLGEFEKRVGESRRIALHLNKDPAALAPVVTFMHAEDEDVTKAVAEIPNLQAGDDVGTFRLVYGLAMREGIEQFGFSKTYRAFLRVNGVVKNRNGEIIWRDSVFVFGDKPYVGSEADAENIDPAGLIAEFKALTPKVIDLMMITLNGGTLPDMGTIVDSDDTDAAY</sequence>
<proteinExistence type="predicted"/>